<evidence type="ECO:0000313" key="1">
    <source>
        <dbReference type="EMBL" id="KAK7244014.1"/>
    </source>
</evidence>
<keyword evidence="2" id="KW-1185">Reference proteome</keyword>
<dbReference type="PANTHER" id="PTHR37611:SF4">
    <property type="entry name" value="OS06G0538400 PROTEIN"/>
    <property type="match status" value="1"/>
</dbReference>
<dbReference type="Proteomes" id="UP001372338">
    <property type="component" value="Unassembled WGS sequence"/>
</dbReference>
<sequence length="155" mass="17547">MASSVPENEFELGIEFSEANNVLLMSLMEETREDEYNGDDRLSSMIQSLEAEINDPLMGQRYEIGHVDGQDCYTTTSINGPDHWIDMELVSSLPFDEMNNAWIPCGDEMMGHVAMEYEAGNVIDDFDLYYGSFLEQQHWETHLSHGPPSDAVLSN</sequence>
<gene>
    <name evidence="1" type="ORF">RIF29_38831</name>
</gene>
<evidence type="ECO:0000313" key="2">
    <source>
        <dbReference type="Proteomes" id="UP001372338"/>
    </source>
</evidence>
<dbReference type="EMBL" id="JAYWIO010000008">
    <property type="protein sequence ID" value="KAK7244014.1"/>
    <property type="molecule type" value="Genomic_DNA"/>
</dbReference>
<dbReference type="PANTHER" id="PTHR37611">
    <property type="entry name" value="VIRUS-SPECIFIC-SIGNALING-PATHWAY REGULATED PROTEIN-RELATED"/>
    <property type="match status" value="1"/>
</dbReference>
<proteinExistence type="predicted"/>
<reference evidence="1 2" key="1">
    <citation type="submission" date="2024-01" db="EMBL/GenBank/DDBJ databases">
        <title>The genomes of 5 underutilized Papilionoideae crops provide insights into root nodulation and disease resistanc.</title>
        <authorList>
            <person name="Yuan L."/>
        </authorList>
    </citation>
    <scope>NUCLEOTIDE SEQUENCE [LARGE SCALE GENOMIC DNA]</scope>
    <source>
        <strain evidence="1">ZHUSHIDOU_FW_LH</strain>
        <tissue evidence="1">Leaf</tissue>
    </source>
</reference>
<comment type="caution">
    <text evidence="1">The sequence shown here is derived from an EMBL/GenBank/DDBJ whole genome shotgun (WGS) entry which is preliminary data.</text>
</comment>
<organism evidence="1 2">
    <name type="scientific">Crotalaria pallida</name>
    <name type="common">Smooth rattlebox</name>
    <name type="synonym">Crotalaria striata</name>
    <dbReference type="NCBI Taxonomy" id="3830"/>
    <lineage>
        <taxon>Eukaryota</taxon>
        <taxon>Viridiplantae</taxon>
        <taxon>Streptophyta</taxon>
        <taxon>Embryophyta</taxon>
        <taxon>Tracheophyta</taxon>
        <taxon>Spermatophyta</taxon>
        <taxon>Magnoliopsida</taxon>
        <taxon>eudicotyledons</taxon>
        <taxon>Gunneridae</taxon>
        <taxon>Pentapetalae</taxon>
        <taxon>rosids</taxon>
        <taxon>fabids</taxon>
        <taxon>Fabales</taxon>
        <taxon>Fabaceae</taxon>
        <taxon>Papilionoideae</taxon>
        <taxon>50 kb inversion clade</taxon>
        <taxon>genistoids sensu lato</taxon>
        <taxon>core genistoids</taxon>
        <taxon>Crotalarieae</taxon>
        <taxon>Crotalaria</taxon>
    </lineage>
</organism>
<dbReference type="AlphaFoldDB" id="A0AAN9E0J5"/>
<protein>
    <submittedName>
        <fullName evidence="1">Uncharacterized protein</fullName>
    </submittedName>
</protein>
<accession>A0AAN9E0J5</accession>
<name>A0AAN9E0J5_CROPI</name>